<evidence type="ECO:0000313" key="3">
    <source>
        <dbReference type="EMBL" id="GEZ78001.1"/>
    </source>
</evidence>
<dbReference type="AlphaFoldDB" id="A0A699IR84"/>
<name>A0A699IR84_TANCI</name>
<feature type="compositionally biased region" description="Polar residues" evidence="1">
    <location>
        <begin position="433"/>
        <end position="452"/>
    </location>
</feature>
<dbReference type="EMBL" id="BKCJ010322594">
    <property type="protein sequence ID" value="GEZ78001.1"/>
    <property type="molecule type" value="Genomic_DNA"/>
</dbReference>
<dbReference type="InterPro" id="IPR038765">
    <property type="entry name" value="Papain-like_cys_pep_sf"/>
</dbReference>
<organism evidence="3">
    <name type="scientific">Tanacetum cinerariifolium</name>
    <name type="common">Dalmatian daisy</name>
    <name type="synonym">Chrysanthemum cinerariifolium</name>
    <dbReference type="NCBI Taxonomy" id="118510"/>
    <lineage>
        <taxon>Eukaryota</taxon>
        <taxon>Viridiplantae</taxon>
        <taxon>Streptophyta</taxon>
        <taxon>Embryophyta</taxon>
        <taxon>Tracheophyta</taxon>
        <taxon>Spermatophyta</taxon>
        <taxon>Magnoliopsida</taxon>
        <taxon>eudicotyledons</taxon>
        <taxon>Gunneridae</taxon>
        <taxon>Pentapetalae</taxon>
        <taxon>asterids</taxon>
        <taxon>campanulids</taxon>
        <taxon>Asterales</taxon>
        <taxon>Asteraceae</taxon>
        <taxon>Asteroideae</taxon>
        <taxon>Anthemideae</taxon>
        <taxon>Anthemidinae</taxon>
        <taxon>Tanacetum</taxon>
    </lineage>
</organism>
<dbReference type="InterPro" id="IPR018289">
    <property type="entry name" value="MULE_transposase_dom"/>
</dbReference>
<proteinExistence type="predicted"/>
<gene>
    <name evidence="3" type="ORF">Tci_549974</name>
</gene>
<dbReference type="PANTHER" id="PTHR31569:SF4">
    <property type="entry name" value="SWIM-TYPE DOMAIN-CONTAINING PROTEIN"/>
    <property type="match status" value="1"/>
</dbReference>
<feature type="compositionally biased region" description="Polar residues" evidence="1">
    <location>
        <begin position="462"/>
        <end position="473"/>
    </location>
</feature>
<dbReference type="InterPro" id="IPR052579">
    <property type="entry name" value="Zinc_finger_SWIM"/>
</dbReference>
<dbReference type="Pfam" id="PF10551">
    <property type="entry name" value="MULE"/>
    <property type="match status" value="1"/>
</dbReference>
<evidence type="ECO:0000256" key="1">
    <source>
        <dbReference type="SAM" id="MobiDB-lite"/>
    </source>
</evidence>
<dbReference type="SUPFAM" id="SSF54001">
    <property type="entry name" value="Cysteine proteinases"/>
    <property type="match status" value="1"/>
</dbReference>
<protein>
    <recommendedName>
        <fullName evidence="2">MULE transposase domain-containing protein</fullName>
    </recommendedName>
</protein>
<feature type="domain" description="MULE transposase" evidence="2">
    <location>
        <begin position="81"/>
        <end position="174"/>
    </location>
</feature>
<reference evidence="3" key="1">
    <citation type="journal article" date="2019" name="Sci. Rep.">
        <title>Draft genome of Tanacetum cinerariifolium, the natural source of mosquito coil.</title>
        <authorList>
            <person name="Yamashiro T."/>
            <person name="Shiraishi A."/>
            <person name="Satake H."/>
            <person name="Nakayama K."/>
        </authorList>
    </citation>
    <scope>NUCLEOTIDE SEQUENCE</scope>
</reference>
<accession>A0A699IR84</accession>
<feature type="region of interest" description="Disordered" evidence="1">
    <location>
        <begin position="431"/>
        <end position="473"/>
    </location>
</feature>
<comment type="caution">
    <text evidence="3">The sequence shown here is derived from an EMBL/GenBank/DDBJ whole genome shotgun (WGS) entry which is preliminary data.</text>
</comment>
<sequence length="707" mass="82456">MKKMKSVMKASIFNMKKMKSGMKAGIFNMKKMKSGMKATTYHATNRNLKQTIPHTSSNELEDLFFAHPTSLNIWRAFPDILLMDATYNTVRYPMHLLEIVGVTPTNQTFCIAFVFMPKEKEVNYDWAMQCLRSVMDGYMLSRVIFTDRELALMKAYDTAFPNAKGLLCIWHINRSAMRKCKKIIKHNKTWYYFSIAWNTLVNSHNEEAYQLNLEQLQEIVFDFPGVMVYLNKYWLTQYKERFVAAWTDKFPHFGNQTTNRVESQHAKLKLYLDSAQSNLLTAVSYIHEVVNSQETAIHSSLEHSKIVTRHRYNIPFFTNLNKHISLHALDILFEEYTRCVDGLGLEICECQLRTSYGLPCSHEQLVYMNKGYPIPLEAIDKFWRKLNLSPCASLGDDDLGCQVKVEVENFNTEFKKKSRAGKKSLLRKMKEITTPSETSLNEPATQKATGGRSSFKRAPADQPSQTQEPARYNFSSMPTFVGKDNFMNQKQRRHAYIDQFLNMLHPCIKEVRDVRANGNCGFRAVVVGLKLHENEWPTIRYDLMEELRIYYYHYVVMFGAKECDDVKKRLNFFKNEFAPIEKWMNMPEIGFLIGSRYNVIFHNITTLGSIAYMPLRSIPPPWYDHKFITLGHRRRQILGASSKKPQLLQPHECAVFFGLSFESPFGGFPFHTKLHRCSPWRRIWFSWRVVVCRLDVVVHRDQKDPLG</sequence>
<dbReference type="PANTHER" id="PTHR31569">
    <property type="entry name" value="SWIM-TYPE DOMAIN-CONTAINING PROTEIN"/>
    <property type="match status" value="1"/>
</dbReference>
<evidence type="ECO:0000259" key="2">
    <source>
        <dbReference type="Pfam" id="PF10551"/>
    </source>
</evidence>
<dbReference type="CDD" id="cd22744">
    <property type="entry name" value="OTU"/>
    <property type="match status" value="1"/>
</dbReference>